<evidence type="ECO:0000256" key="3">
    <source>
        <dbReference type="ARBA" id="ARBA00022692"/>
    </source>
</evidence>
<keyword evidence="2 10" id="KW-1003">Cell membrane</keyword>
<comment type="caution">
    <text evidence="11">The sequence shown here is derived from an EMBL/GenBank/DDBJ whole genome shotgun (WGS) entry which is preliminary data.</text>
</comment>
<feature type="transmembrane region" description="Helical" evidence="10">
    <location>
        <begin position="88"/>
        <end position="107"/>
    </location>
</feature>
<organism evidence="11 12">
    <name type="scientific">Tessaracoccus lubricantis</name>
    <dbReference type="NCBI Taxonomy" id="545543"/>
    <lineage>
        <taxon>Bacteria</taxon>
        <taxon>Bacillati</taxon>
        <taxon>Actinomycetota</taxon>
        <taxon>Actinomycetes</taxon>
        <taxon>Propionibacteriales</taxon>
        <taxon>Propionibacteriaceae</taxon>
        <taxon>Tessaracoccus</taxon>
    </lineage>
</organism>
<dbReference type="InterPro" id="IPR003691">
    <property type="entry name" value="FluC"/>
</dbReference>
<reference evidence="12" key="1">
    <citation type="journal article" date="2019" name="Int. J. Syst. Evol. Microbiol.">
        <title>The Global Catalogue of Microorganisms (GCM) 10K type strain sequencing project: providing services to taxonomists for standard genome sequencing and annotation.</title>
        <authorList>
            <consortium name="The Broad Institute Genomics Platform"/>
            <consortium name="The Broad Institute Genome Sequencing Center for Infectious Disease"/>
            <person name="Wu L."/>
            <person name="Ma J."/>
        </authorList>
    </citation>
    <scope>NUCLEOTIDE SEQUENCE [LARGE SCALE GENOMIC DNA]</scope>
    <source>
        <strain evidence="12">JCM 19125</strain>
    </source>
</reference>
<evidence type="ECO:0000256" key="7">
    <source>
        <dbReference type="ARBA" id="ARBA00035120"/>
    </source>
</evidence>
<dbReference type="PANTHER" id="PTHR28259">
    <property type="entry name" value="FLUORIDE EXPORT PROTEIN 1-RELATED"/>
    <property type="match status" value="1"/>
</dbReference>
<evidence type="ECO:0000256" key="6">
    <source>
        <dbReference type="ARBA" id="ARBA00023303"/>
    </source>
</evidence>
<keyword evidence="3 10" id="KW-0812">Transmembrane</keyword>
<dbReference type="HAMAP" id="MF_00454">
    <property type="entry name" value="FluC"/>
    <property type="match status" value="1"/>
</dbReference>
<comment type="catalytic activity">
    <reaction evidence="8">
        <text>fluoride(in) = fluoride(out)</text>
        <dbReference type="Rhea" id="RHEA:76159"/>
        <dbReference type="ChEBI" id="CHEBI:17051"/>
    </reaction>
    <physiologicalReaction direction="left-to-right" evidence="8">
        <dbReference type="Rhea" id="RHEA:76160"/>
    </physiologicalReaction>
</comment>
<feature type="binding site" evidence="10">
    <location>
        <position position="65"/>
    </location>
    <ligand>
        <name>Na(+)</name>
        <dbReference type="ChEBI" id="CHEBI:29101"/>
        <note>structural</note>
    </ligand>
</feature>
<evidence type="ECO:0000256" key="2">
    <source>
        <dbReference type="ARBA" id="ARBA00022475"/>
    </source>
</evidence>
<evidence type="ECO:0000256" key="8">
    <source>
        <dbReference type="ARBA" id="ARBA00035585"/>
    </source>
</evidence>
<feature type="binding site" evidence="10">
    <location>
        <position position="68"/>
    </location>
    <ligand>
        <name>Na(+)</name>
        <dbReference type="ChEBI" id="CHEBI:29101"/>
        <note>structural</note>
    </ligand>
</feature>
<keyword evidence="10" id="KW-0479">Metal-binding</keyword>
<sequence length="111" mass="11530">MIWLVCLAGGIGAVARAGVDLVIARRWAPWKATLTVNVVGSFILGAASVHLTGGWLSVVGAGFCGAFTTFSSACWQAARELGRRRARFAVGYSLVTIVGCLVAAWMGTLTG</sequence>
<feature type="transmembrane region" description="Helical" evidence="10">
    <location>
        <begin position="41"/>
        <end position="67"/>
    </location>
</feature>
<evidence type="ECO:0000313" key="11">
    <source>
        <dbReference type="EMBL" id="GAA4890899.1"/>
    </source>
</evidence>
<comment type="subcellular location">
    <subcellularLocation>
        <location evidence="1 10">Cell membrane</location>
        <topology evidence="1 10">Multi-pass membrane protein</topology>
    </subcellularLocation>
</comment>
<keyword evidence="4 10" id="KW-1133">Transmembrane helix</keyword>
<evidence type="ECO:0000313" key="12">
    <source>
        <dbReference type="Proteomes" id="UP001501521"/>
    </source>
</evidence>
<accession>A0ABP9F2T3</accession>
<comment type="function">
    <text evidence="9 10">Fluoride-specific ion channel. Important for reducing fluoride concentration in the cell, thus reducing its toxicity.</text>
</comment>
<name>A0ABP9F2T3_9ACTN</name>
<evidence type="ECO:0000256" key="10">
    <source>
        <dbReference type="HAMAP-Rule" id="MF_00454"/>
    </source>
</evidence>
<keyword evidence="10" id="KW-0406">Ion transport</keyword>
<dbReference type="Pfam" id="PF02537">
    <property type="entry name" value="CRCB"/>
    <property type="match status" value="1"/>
</dbReference>
<evidence type="ECO:0000256" key="1">
    <source>
        <dbReference type="ARBA" id="ARBA00004651"/>
    </source>
</evidence>
<evidence type="ECO:0000256" key="5">
    <source>
        <dbReference type="ARBA" id="ARBA00023136"/>
    </source>
</evidence>
<comment type="similarity">
    <text evidence="7 10">Belongs to the fluoride channel Fluc/FEX (TC 1.A.43) family.</text>
</comment>
<keyword evidence="5 10" id="KW-0472">Membrane</keyword>
<protein>
    <recommendedName>
        <fullName evidence="10">Fluoride-specific ion channel FluC</fullName>
    </recommendedName>
</protein>
<keyword evidence="12" id="KW-1185">Reference proteome</keyword>
<gene>
    <name evidence="10 11" type="primary">crcB</name>
    <name evidence="10" type="synonym">fluC</name>
    <name evidence="11" type="ORF">GCM10025789_04440</name>
</gene>
<dbReference type="Proteomes" id="UP001501521">
    <property type="component" value="Unassembled WGS sequence"/>
</dbReference>
<dbReference type="PANTHER" id="PTHR28259:SF1">
    <property type="entry name" value="FLUORIDE EXPORT PROTEIN 1-RELATED"/>
    <property type="match status" value="1"/>
</dbReference>
<keyword evidence="6 10" id="KW-0407">Ion channel</keyword>
<keyword evidence="10" id="KW-0813">Transport</keyword>
<evidence type="ECO:0000256" key="9">
    <source>
        <dbReference type="ARBA" id="ARBA00049940"/>
    </source>
</evidence>
<comment type="caution">
    <text evidence="10">Lacks conserved residue(s) required for the propagation of feature annotation.</text>
</comment>
<comment type="activity regulation">
    <text evidence="10">Na(+) is not transported, but it plays an essential structural role and its presence is essential for fluoride channel function.</text>
</comment>
<proteinExistence type="inferred from homology"/>
<evidence type="ECO:0000256" key="4">
    <source>
        <dbReference type="ARBA" id="ARBA00022989"/>
    </source>
</evidence>
<dbReference type="RefSeq" id="WP_345578334.1">
    <property type="nucleotide sequence ID" value="NZ_BAABLV010000008.1"/>
</dbReference>
<keyword evidence="10" id="KW-0915">Sodium</keyword>
<dbReference type="EMBL" id="BAABLV010000008">
    <property type="protein sequence ID" value="GAA4890899.1"/>
    <property type="molecule type" value="Genomic_DNA"/>
</dbReference>